<dbReference type="Proteomes" id="UP000001861">
    <property type="component" value="Unassembled WGS sequence"/>
</dbReference>
<dbReference type="eggNOG" id="ENOG502SWD0">
    <property type="taxonomic scope" value="Eukaryota"/>
</dbReference>
<dbReference type="OMA" id="WISTIDF"/>
<keyword evidence="4" id="KW-1185">Reference proteome</keyword>
<accession>D6RLA5</accession>
<dbReference type="RefSeq" id="XP_002911555.1">
    <property type="nucleotide sequence ID" value="XM_002911509.1"/>
</dbReference>
<evidence type="ECO:0000313" key="3">
    <source>
        <dbReference type="EMBL" id="EFI28061.1"/>
    </source>
</evidence>
<evidence type="ECO:0000313" key="4">
    <source>
        <dbReference type="Proteomes" id="UP000001861"/>
    </source>
</evidence>
<proteinExistence type="predicted"/>
<gene>
    <name evidence="3" type="ORF">CC1G_14087</name>
</gene>
<evidence type="ECO:0000259" key="2">
    <source>
        <dbReference type="Pfam" id="PF24883"/>
    </source>
</evidence>
<dbReference type="PANTHER" id="PTHR10039">
    <property type="entry name" value="AMELOGENIN"/>
    <property type="match status" value="1"/>
</dbReference>
<dbReference type="EMBL" id="AACS02000003">
    <property type="protein sequence ID" value="EFI28061.1"/>
    <property type="molecule type" value="Genomic_DNA"/>
</dbReference>
<comment type="caution">
    <text evidence="3">The sequence shown here is derived from an EMBL/GenBank/DDBJ whole genome shotgun (WGS) entry which is preliminary data.</text>
</comment>
<reference evidence="3 4" key="1">
    <citation type="journal article" date="2010" name="Proc. Natl. Acad. Sci. U.S.A.">
        <title>Insights into evolution of multicellular fungi from the assembled chromosomes of the mushroom Coprinopsis cinerea (Coprinus cinereus).</title>
        <authorList>
            <person name="Stajich J.E."/>
            <person name="Wilke S.K."/>
            <person name="Ahren D."/>
            <person name="Au C.H."/>
            <person name="Birren B.W."/>
            <person name="Borodovsky M."/>
            <person name="Burns C."/>
            <person name="Canback B."/>
            <person name="Casselton L.A."/>
            <person name="Cheng C.K."/>
            <person name="Deng J."/>
            <person name="Dietrich F.S."/>
            <person name="Fargo D.C."/>
            <person name="Farman M.L."/>
            <person name="Gathman A.C."/>
            <person name="Goldberg J."/>
            <person name="Guigo R."/>
            <person name="Hoegger P.J."/>
            <person name="Hooker J.B."/>
            <person name="Huggins A."/>
            <person name="James T.Y."/>
            <person name="Kamada T."/>
            <person name="Kilaru S."/>
            <person name="Kodira C."/>
            <person name="Kues U."/>
            <person name="Kupfer D."/>
            <person name="Kwan H.S."/>
            <person name="Lomsadze A."/>
            <person name="Li W."/>
            <person name="Lilly W.W."/>
            <person name="Ma L.J."/>
            <person name="Mackey A.J."/>
            <person name="Manning G."/>
            <person name="Martin F."/>
            <person name="Muraguchi H."/>
            <person name="Natvig D.O."/>
            <person name="Palmerini H."/>
            <person name="Ramesh M.A."/>
            <person name="Rehmeyer C.J."/>
            <person name="Roe B.A."/>
            <person name="Shenoy N."/>
            <person name="Stanke M."/>
            <person name="Ter-Hovhannisyan V."/>
            <person name="Tunlid A."/>
            <person name="Velagapudi R."/>
            <person name="Vision T.J."/>
            <person name="Zeng Q."/>
            <person name="Zolan M.E."/>
            <person name="Pukkila P.J."/>
        </authorList>
    </citation>
    <scope>NUCLEOTIDE SEQUENCE [LARGE SCALE GENOMIC DNA]</scope>
    <source>
        <strain evidence="4">Okayama-7 / 130 / ATCC MYA-4618 / FGSC 9003</strain>
    </source>
</reference>
<protein>
    <recommendedName>
        <fullName evidence="2">Nephrocystin 3-like N-terminal domain-containing protein</fullName>
    </recommendedName>
</protein>
<dbReference type="InParanoid" id="D6RLA5"/>
<sequence>MDVAERGPHTVEVPAASPLGSFVGNQLNGGVIAGGNVTQIIHNYVPQASAEDMSPLVEGIRDWLNVKVNFRAIHNDVRQKRVGSTGDWLINSPEYQQWKRSRGGVLCGTGIPGAGKTVLMSRVIDDLLPLEESTDRKVCVLFAYNRYTEPLSLCDILKGFVLQVVERHQHLAELVKPIKKRCTSERTEPTSDNLIDLLLKLEGHFDFVYYGLDGMDEVQFHTRIQLVKAINQLRGNFVIASRRLEELQSNLQRAVQFPLVARNEDMTLLIEEKLMWYQGLNGILEDAGCREKIIGIFWRRLMECKAPAASPPICAGH</sequence>
<dbReference type="Gene3D" id="3.40.50.300">
    <property type="entry name" value="P-loop containing nucleotide triphosphate hydrolases"/>
    <property type="match status" value="1"/>
</dbReference>
<dbReference type="KEGG" id="cci:CC1G_14087"/>
<feature type="domain" description="Nephrocystin 3-like N-terminal" evidence="2">
    <location>
        <begin position="85"/>
        <end position="233"/>
    </location>
</feature>
<dbReference type="VEuPathDB" id="FungiDB:CC1G_14087"/>
<organism evidence="3 4">
    <name type="scientific">Coprinopsis cinerea (strain Okayama-7 / 130 / ATCC MYA-4618 / FGSC 9003)</name>
    <name type="common">Inky cap fungus</name>
    <name type="synonym">Hormographiella aspergillata</name>
    <dbReference type="NCBI Taxonomy" id="240176"/>
    <lineage>
        <taxon>Eukaryota</taxon>
        <taxon>Fungi</taxon>
        <taxon>Dikarya</taxon>
        <taxon>Basidiomycota</taxon>
        <taxon>Agaricomycotina</taxon>
        <taxon>Agaricomycetes</taxon>
        <taxon>Agaricomycetidae</taxon>
        <taxon>Agaricales</taxon>
        <taxon>Agaricineae</taxon>
        <taxon>Psathyrellaceae</taxon>
        <taxon>Coprinopsis</taxon>
    </lineage>
</organism>
<dbReference type="InterPro" id="IPR056884">
    <property type="entry name" value="NPHP3-like_N"/>
</dbReference>
<name>D6RLA5_COPC7</name>
<dbReference type="PANTHER" id="PTHR10039:SF16">
    <property type="entry name" value="GPI INOSITOL-DEACYLASE"/>
    <property type="match status" value="1"/>
</dbReference>
<dbReference type="OrthoDB" id="448455at2759"/>
<keyword evidence="1" id="KW-0677">Repeat</keyword>
<dbReference type="GeneID" id="9379682"/>
<evidence type="ECO:0000256" key="1">
    <source>
        <dbReference type="ARBA" id="ARBA00022737"/>
    </source>
</evidence>
<dbReference type="Pfam" id="PF24883">
    <property type="entry name" value="NPHP3_N"/>
    <property type="match status" value="1"/>
</dbReference>
<dbReference type="HOGENOM" id="CLU_877206_0_0_1"/>
<dbReference type="AlphaFoldDB" id="D6RLA5"/>
<dbReference type="InterPro" id="IPR027417">
    <property type="entry name" value="P-loop_NTPase"/>
</dbReference>